<evidence type="ECO:0000313" key="2">
    <source>
        <dbReference type="EMBL" id="KPJ68593.1"/>
    </source>
</evidence>
<accession>A0A0S7Y1F6</accession>
<organism evidence="2 3">
    <name type="scientific">candidate division WOR-1 bacterium DG_54_3</name>
    <dbReference type="NCBI Taxonomy" id="1703775"/>
    <lineage>
        <taxon>Bacteria</taxon>
        <taxon>Bacillati</taxon>
        <taxon>Saganbacteria</taxon>
    </lineage>
</organism>
<feature type="transmembrane region" description="Helical" evidence="1">
    <location>
        <begin position="330"/>
        <end position="352"/>
    </location>
</feature>
<feature type="transmembrane region" description="Helical" evidence="1">
    <location>
        <begin position="388"/>
        <end position="410"/>
    </location>
</feature>
<protein>
    <recommendedName>
        <fullName evidence="4">SSD domain-containing protein</fullName>
    </recommendedName>
</protein>
<dbReference type="SUPFAM" id="SSF82866">
    <property type="entry name" value="Multidrug efflux transporter AcrB transmembrane domain"/>
    <property type="match status" value="2"/>
</dbReference>
<feature type="transmembrane region" description="Helical" evidence="1">
    <location>
        <begin position="971"/>
        <end position="996"/>
    </location>
</feature>
<dbReference type="EMBL" id="LIZX01000049">
    <property type="protein sequence ID" value="KPJ68593.1"/>
    <property type="molecule type" value="Genomic_DNA"/>
</dbReference>
<keyword evidence="1" id="KW-1133">Transmembrane helix</keyword>
<feature type="transmembrane region" description="Helical" evidence="1">
    <location>
        <begin position="836"/>
        <end position="855"/>
    </location>
</feature>
<feature type="transmembrane region" description="Helical" evidence="1">
    <location>
        <begin position="944"/>
        <end position="965"/>
    </location>
</feature>
<keyword evidence="1" id="KW-0472">Membrane</keyword>
<dbReference type="AlphaFoldDB" id="A0A0S7Y1F6"/>
<evidence type="ECO:0008006" key="4">
    <source>
        <dbReference type="Google" id="ProtNLM"/>
    </source>
</evidence>
<feature type="transmembrane region" description="Helical" evidence="1">
    <location>
        <begin position="14"/>
        <end position="33"/>
    </location>
</feature>
<feature type="transmembrane region" description="Helical" evidence="1">
    <location>
        <begin position="888"/>
        <end position="909"/>
    </location>
</feature>
<dbReference type="PRINTS" id="PR00702">
    <property type="entry name" value="ACRIFLAVINRP"/>
</dbReference>
<feature type="transmembrane region" description="Helical" evidence="1">
    <location>
        <begin position="358"/>
        <end position="376"/>
    </location>
</feature>
<keyword evidence="1" id="KW-0812">Transmembrane</keyword>
<feature type="transmembrane region" description="Helical" evidence="1">
    <location>
        <begin position="862"/>
        <end position="882"/>
    </location>
</feature>
<dbReference type="PATRIC" id="fig|1703775.3.peg.2355"/>
<evidence type="ECO:0000256" key="1">
    <source>
        <dbReference type="SAM" id="Phobius"/>
    </source>
</evidence>
<evidence type="ECO:0000313" key="3">
    <source>
        <dbReference type="Proteomes" id="UP000051861"/>
    </source>
</evidence>
<dbReference type="Gene3D" id="3.30.2090.10">
    <property type="entry name" value="Multidrug efflux transporter AcrB TolC docking domain, DN and DC subdomains"/>
    <property type="match status" value="2"/>
</dbReference>
<dbReference type="GO" id="GO:0005886">
    <property type="term" value="C:plasma membrane"/>
    <property type="evidence" value="ECO:0007669"/>
    <property type="project" value="TreeGrafter"/>
</dbReference>
<dbReference type="PANTHER" id="PTHR32063:SF33">
    <property type="entry name" value="RND SUPERFAMILY EFFLUX PUMP PERMEASE COMPONENT"/>
    <property type="match status" value="1"/>
</dbReference>
<comment type="caution">
    <text evidence="2">The sequence shown here is derived from an EMBL/GenBank/DDBJ whole genome shotgun (WGS) entry which is preliminary data.</text>
</comment>
<feature type="transmembrane region" description="Helical" evidence="1">
    <location>
        <begin position="496"/>
        <end position="520"/>
    </location>
</feature>
<dbReference type="Gene3D" id="3.30.70.1430">
    <property type="entry name" value="Multidrug efflux transporter AcrB pore domain"/>
    <property type="match status" value="2"/>
</dbReference>
<dbReference type="InterPro" id="IPR001036">
    <property type="entry name" value="Acrflvin-R"/>
</dbReference>
<dbReference type="GO" id="GO:0042910">
    <property type="term" value="F:xenobiotic transmembrane transporter activity"/>
    <property type="evidence" value="ECO:0007669"/>
    <property type="project" value="TreeGrafter"/>
</dbReference>
<reference evidence="2 3" key="1">
    <citation type="journal article" date="2015" name="Microbiome">
        <title>Genomic resolution of linkages in carbon, nitrogen, and sulfur cycling among widespread estuary sediment bacteria.</title>
        <authorList>
            <person name="Baker B.J."/>
            <person name="Lazar C.S."/>
            <person name="Teske A.P."/>
            <person name="Dick G.J."/>
        </authorList>
    </citation>
    <scope>NUCLEOTIDE SEQUENCE [LARGE SCALE GENOMIC DNA]</scope>
    <source>
        <strain evidence="2">DG_54_3</strain>
    </source>
</reference>
<gene>
    <name evidence="2" type="ORF">AMJ44_06205</name>
</gene>
<dbReference type="PANTHER" id="PTHR32063">
    <property type="match status" value="1"/>
</dbReference>
<dbReference type="Pfam" id="PF00873">
    <property type="entry name" value="ACR_tran"/>
    <property type="match status" value="2"/>
</dbReference>
<name>A0A0S7Y1F6_UNCSA</name>
<dbReference type="SUPFAM" id="SSF82714">
    <property type="entry name" value="Multidrug efflux transporter AcrB TolC docking domain, DN and DC subdomains"/>
    <property type="match status" value="2"/>
</dbReference>
<dbReference type="SUPFAM" id="SSF82693">
    <property type="entry name" value="Multidrug efflux transporter AcrB pore domain, PN1, PN2, PC1 and PC2 subdomains"/>
    <property type="match status" value="3"/>
</dbReference>
<dbReference type="Gene3D" id="1.20.1640.10">
    <property type="entry name" value="Multidrug efflux transporter AcrB transmembrane domain"/>
    <property type="match status" value="2"/>
</dbReference>
<dbReference type="Proteomes" id="UP000051861">
    <property type="component" value="Unassembled WGS sequence"/>
</dbReference>
<sequence>MNTIFKYFVEHPKLVNLLLVLVLVMGIVSFINLKRDSLPSVDFKMMYITTFYPGAAAKDVEINVTVPIEEQLQDVSGIKNLNSYSTENFSAVFVEIDPNIKDAEKVKSDVTKAVDRVANLPQEITDRPLVTELKTDIFPVFEVALSGKVPELELRKYARTIEKKMRQLPGVGGTQKIGYRKREIKIEVDPEKAERNYLSLSEVMAAIQASNIRLSGGTVLSLATKKKIVTLDQFEELLDVKDVIVRSVFSGRRLRVSDVAQVRDDFEKENLIIKSNGKPCINIIISKKEEADAVRVAKEVNELLEECKKCLPAGVEAQVVKDYSKYVSSYLTVVMENALIGFVLVILCLMLVLDIRVAFWTALGIPFSLLVTFYFMPVYDIAITIVSLLAIVIVLGMLVDDAIVVAEHIYSYREKGIDPIEASVEGVSEIFWPVVATVTTTIAAFIPVLLMGGIFILPSHLAHTRLKLKGKPKFISFLEGVYQRNLHRVLRRKKRVIGFFALLFIFSVGVILPIIGFELYPSTDNDLLQIRIETPKGTPIHETERRVQKVEKIIEETVPKEILVSYVTTIGQKGTEAWSQVSGLSQSHWARIVVNFIPRQERRITVFQLQKNLETKIKKLLNTELTEADVITQVGGPPVGKPIDVTFIGNDEQIRTELADKLYNFVSTREGVYGVTRDDEAGPVEINVRLNHELMSELGITALDVAQVVRTAYDGTVVTSIRKEGEEVDYRILVAEKYQTDPRYIKNLTIPNRAGKLIKLGSFIRFEEKESPLAIRHQDGDRSVTIQAEVDSQKLNAAKFNQTIREKFEPLVAQYPDFRLKFGGIEQSTVESLKNFYGALVIALVVIYIILVVLFNSFTQPIVVMLAIPFGLIGVIFAFAIHFTPLTFLGLIGILGLAGVVVNNSLVMLKFLNEKQKAVCAEGEQLKLEQVAEAATRRFRPITLTTLTTVAALLPSLYGFIGGITPELFPLLLAIAWGLVFSSFITLFLIPAIYLVERDFGCWFYARFKKGD</sequence>
<proteinExistence type="predicted"/>
<feature type="transmembrane region" description="Helical" evidence="1">
    <location>
        <begin position="430"/>
        <end position="457"/>
    </location>
</feature>
<dbReference type="InterPro" id="IPR027463">
    <property type="entry name" value="AcrB_DN_DC_subdom"/>
</dbReference>